<evidence type="ECO:0000313" key="2">
    <source>
        <dbReference type="EMBL" id="HJF45454.1"/>
    </source>
</evidence>
<feature type="transmembrane region" description="Helical" evidence="1">
    <location>
        <begin position="27"/>
        <end position="54"/>
    </location>
</feature>
<dbReference type="AlphaFoldDB" id="A0A921GGH7"/>
<feature type="transmembrane region" description="Helical" evidence="1">
    <location>
        <begin position="287"/>
        <end position="308"/>
    </location>
</feature>
<feature type="transmembrane region" description="Helical" evidence="1">
    <location>
        <begin position="91"/>
        <end position="108"/>
    </location>
</feature>
<gene>
    <name evidence="2" type="ORF">K8U72_06700</name>
</gene>
<dbReference type="Proteomes" id="UP000697330">
    <property type="component" value="Unassembled WGS sequence"/>
</dbReference>
<feature type="transmembrane region" description="Helical" evidence="1">
    <location>
        <begin position="253"/>
        <end position="275"/>
    </location>
</feature>
<keyword evidence="1" id="KW-1133">Transmembrane helix</keyword>
<evidence type="ECO:0008006" key="4">
    <source>
        <dbReference type="Google" id="ProtNLM"/>
    </source>
</evidence>
<evidence type="ECO:0000256" key="1">
    <source>
        <dbReference type="SAM" id="Phobius"/>
    </source>
</evidence>
<dbReference type="RefSeq" id="WP_274959218.1">
    <property type="nucleotide sequence ID" value="NZ_DYWQ01000096.1"/>
</dbReference>
<reference evidence="2" key="1">
    <citation type="journal article" date="2021" name="PeerJ">
        <title>Extensive microbial diversity within the chicken gut microbiome revealed by metagenomics and culture.</title>
        <authorList>
            <person name="Gilroy R."/>
            <person name="Ravi A."/>
            <person name="Getino M."/>
            <person name="Pursley I."/>
            <person name="Horton D.L."/>
            <person name="Alikhan N.F."/>
            <person name="Baker D."/>
            <person name="Gharbi K."/>
            <person name="Hall N."/>
            <person name="Watson M."/>
            <person name="Adriaenssens E.M."/>
            <person name="Foster-Nyarko E."/>
            <person name="Jarju S."/>
            <person name="Secka A."/>
            <person name="Antonio M."/>
            <person name="Oren A."/>
            <person name="Chaudhuri R.R."/>
            <person name="La Ragione R."/>
            <person name="Hildebrand F."/>
            <person name="Pallen M.J."/>
        </authorList>
    </citation>
    <scope>NUCLEOTIDE SEQUENCE</scope>
    <source>
        <strain evidence="2">CHK124-7917</strain>
    </source>
</reference>
<evidence type="ECO:0000313" key="3">
    <source>
        <dbReference type="Proteomes" id="UP000697330"/>
    </source>
</evidence>
<feature type="transmembrane region" description="Helical" evidence="1">
    <location>
        <begin position="115"/>
        <end position="138"/>
    </location>
</feature>
<proteinExistence type="predicted"/>
<organism evidence="2 3">
    <name type="scientific">Thermophilibacter provencensis</name>
    <dbReference type="NCBI Taxonomy" id="1852386"/>
    <lineage>
        <taxon>Bacteria</taxon>
        <taxon>Bacillati</taxon>
        <taxon>Actinomycetota</taxon>
        <taxon>Coriobacteriia</taxon>
        <taxon>Coriobacteriales</taxon>
        <taxon>Atopobiaceae</taxon>
        <taxon>Thermophilibacter</taxon>
    </lineage>
</organism>
<name>A0A921GGH7_9ACTN</name>
<reference evidence="2" key="2">
    <citation type="submission" date="2021-09" db="EMBL/GenBank/DDBJ databases">
        <authorList>
            <person name="Gilroy R."/>
        </authorList>
    </citation>
    <scope>NUCLEOTIDE SEQUENCE</scope>
    <source>
        <strain evidence="2">CHK124-7917</strain>
    </source>
</reference>
<feature type="transmembrane region" description="Helical" evidence="1">
    <location>
        <begin position="178"/>
        <end position="199"/>
    </location>
</feature>
<keyword evidence="1" id="KW-0812">Transmembrane</keyword>
<dbReference type="EMBL" id="DYWQ01000096">
    <property type="protein sequence ID" value="HJF45454.1"/>
    <property type="molecule type" value="Genomic_DNA"/>
</dbReference>
<keyword evidence="1" id="KW-0472">Membrane</keyword>
<protein>
    <recommendedName>
        <fullName evidence="4">DUF2232 domain-containing protein</fullName>
    </recommendedName>
</protein>
<accession>A0A921GGH7</accession>
<feature type="transmembrane region" description="Helical" evidence="1">
    <location>
        <begin position="66"/>
        <end position="85"/>
    </location>
</feature>
<sequence length="337" mass="34292">MQSGGGIVPFGSQNDEKDGRDSVPLPLVLLTCAVGGALASSTMSLAAPILVGYGLSAAHARGGMRLTALGTGISLASALALGLPIGVAQGVGSVIACLAGLIVALVCLRGRLTPGAGCLVVAALFAAHIGADSAFALMNGTTLSQTMAELIEFYRDAFTEASPTSSAQVQTVSAVAGILWPTAYVVVSSGEFLAALAGAHLALRRVKPERSWEGIAGYDLPLWIVVALVVAIAGLAVALTVPTSPQPVLMVSANLAMALRIAFAVQGAAVVAWLLRGRDLGAFARFLVWAAALYLEVQFVVLTVVGVVDVWANFRHLQRGAAPDGTAAQDKKPGQTG</sequence>
<comment type="caution">
    <text evidence="2">The sequence shown here is derived from an EMBL/GenBank/DDBJ whole genome shotgun (WGS) entry which is preliminary data.</text>
</comment>
<feature type="transmembrane region" description="Helical" evidence="1">
    <location>
        <begin position="220"/>
        <end position="241"/>
    </location>
</feature>